<keyword evidence="17" id="KW-1185">Reference proteome</keyword>
<evidence type="ECO:0000313" key="16">
    <source>
        <dbReference type="EMBL" id="KAG8182027.1"/>
    </source>
</evidence>
<evidence type="ECO:0000256" key="1">
    <source>
        <dbReference type="ARBA" id="ARBA00004651"/>
    </source>
</evidence>
<evidence type="ECO:0000256" key="2">
    <source>
        <dbReference type="ARBA" id="ARBA00008685"/>
    </source>
</evidence>
<dbReference type="InterPro" id="IPR001320">
    <property type="entry name" value="Iontro_rcpt_C"/>
</dbReference>
<keyword evidence="7" id="KW-0406">Ion transport</keyword>
<feature type="domain" description="Ionotropic glutamate receptor L-glutamate and glycine-binding" evidence="15">
    <location>
        <begin position="4"/>
        <end position="105"/>
    </location>
</feature>
<keyword evidence="4" id="KW-1003">Cell membrane</keyword>
<name>A0AAV6UCN9_9ARAC</name>
<keyword evidence="9" id="KW-0675">Receptor</keyword>
<gene>
    <name evidence="16" type="ORF">JTE90_013958</name>
</gene>
<dbReference type="PANTHER" id="PTHR42643">
    <property type="entry name" value="IONOTROPIC RECEPTOR 20A-RELATED"/>
    <property type="match status" value="1"/>
</dbReference>
<dbReference type="AlphaFoldDB" id="A0AAV6UCN9"/>
<keyword evidence="8 13" id="KW-0472">Membrane</keyword>
<protein>
    <submittedName>
        <fullName evidence="16">Uncharacterized protein</fullName>
    </submittedName>
</protein>
<evidence type="ECO:0000256" key="12">
    <source>
        <dbReference type="ARBA" id="ARBA00023303"/>
    </source>
</evidence>
<dbReference type="Pfam" id="PF10613">
    <property type="entry name" value="Lig_chan-Glu_bd"/>
    <property type="match status" value="1"/>
</dbReference>
<dbReference type="InterPro" id="IPR019594">
    <property type="entry name" value="Glu/Gly-bd"/>
</dbReference>
<evidence type="ECO:0000259" key="14">
    <source>
        <dbReference type="Pfam" id="PF00060"/>
    </source>
</evidence>
<evidence type="ECO:0000256" key="9">
    <source>
        <dbReference type="ARBA" id="ARBA00023170"/>
    </source>
</evidence>
<evidence type="ECO:0000256" key="4">
    <source>
        <dbReference type="ARBA" id="ARBA00022475"/>
    </source>
</evidence>
<accession>A0AAV6UCN9</accession>
<comment type="subcellular location">
    <subcellularLocation>
        <location evidence="1">Cell membrane</location>
        <topology evidence="1">Multi-pass membrane protein</topology>
    </subcellularLocation>
</comment>
<keyword evidence="3" id="KW-0813">Transport</keyword>
<evidence type="ECO:0000256" key="8">
    <source>
        <dbReference type="ARBA" id="ARBA00023136"/>
    </source>
</evidence>
<comment type="caution">
    <text evidence="16">The sequence shown here is derived from an EMBL/GenBank/DDBJ whole genome shotgun (WGS) entry which is preliminary data.</text>
</comment>
<keyword evidence="5 13" id="KW-0812">Transmembrane</keyword>
<comment type="similarity">
    <text evidence="2">Belongs to the glutamate-gated ion channel (TC 1.A.10.1) family.</text>
</comment>
<feature type="domain" description="Ionotropic glutamate receptor C-terminal" evidence="14">
    <location>
        <begin position="125"/>
        <end position="403"/>
    </location>
</feature>
<dbReference type="Gene3D" id="1.10.287.70">
    <property type="match status" value="1"/>
</dbReference>
<dbReference type="EMBL" id="JAFNEN010000483">
    <property type="protein sequence ID" value="KAG8182027.1"/>
    <property type="molecule type" value="Genomic_DNA"/>
</dbReference>
<evidence type="ECO:0000256" key="11">
    <source>
        <dbReference type="ARBA" id="ARBA00023286"/>
    </source>
</evidence>
<keyword evidence="12" id="KW-0407">Ion channel</keyword>
<feature type="transmembrane region" description="Helical" evidence="13">
    <location>
        <begin position="192"/>
        <end position="213"/>
    </location>
</feature>
<evidence type="ECO:0000256" key="10">
    <source>
        <dbReference type="ARBA" id="ARBA00023180"/>
    </source>
</evidence>
<dbReference type="Pfam" id="PF00060">
    <property type="entry name" value="Lig_chan"/>
    <property type="match status" value="1"/>
</dbReference>
<dbReference type="GO" id="GO:0015276">
    <property type="term" value="F:ligand-gated monoatomic ion channel activity"/>
    <property type="evidence" value="ECO:0007669"/>
    <property type="project" value="InterPro"/>
</dbReference>
<keyword evidence="11" id="KW-1071">Ligand-gated ion channel</keyword>
<feature type="transmembrane region" description="Helical" evidence="13">
    <location>
        <begin position="392"/>
        <end position="416"/>
    </location>
</feature>
<proteinExistence type="inferred from homology"/>
<dbReference type="GO" id="GO:0050906">
    <property type="term" value="P:detection of stimulus involved in sensory perception"/>
    <property type="evidence" value="ECO:0007669"/>
    <property type="project" value="UniProtKB-ARBA"/>
</dbReference>
<evidence type="ECO:0000256" key="5">
    <source>
        <dbReference type="ARBA" id="ARBA00022692"/>
    </source>
</evidence>
<evidence type="ECO:0000259" key="15">
    <source>
        <dbReference type="Pfam" id="PF10613"/>
    </source>
</evidence>
<keyword evidence="6 13" id="KW-1133">Transmembrane helix</keyword>
<dbReference type="InterPro" id="IPR052192">
    <property type="entry name" value="Insect_Ionotropic_Sensory_Rcpt"/>
</dbReference>
<evidence type="ECO:0000256" key="13">
    <source>
        <dbReference type="SAM" id="Phobius"/>
    </source>
</evidence>
<feature type="transmembrane region" description="Helical" evidence="13">
    <location>
        <begin position="117"/>
        <end position="147"/>
    </location>
</feature>
<evidence type="ECO:0000256" key="7">
    <source>
        <dbReference type="ARBA" id="ARBA00023065"/>
    </source>
</evidence>
<organism evidence="16 17">
    <name type="scientific">Oedothorax gibbosus</name>
    <dbReference type="NCBI Taxonomy" id="931172"/>
    <lineage>
        <taxon>Eukaryota</taxon>
        <taxon>Metazoa</taxon>
        <taxon>Ecdysozoa</taxon>
        <taxon>Arthropoda</taxon>
        <taxon>Chelicerata</taxon>
        <taxon>Arachnida</taxon>
        <taxon>Araneae</taxon>
        <taxon>Araneomorphae</taxon>
        <taxon>Entelegynae</taxon>
        <taxon>Araneoidea</taxon>
        <taxon>Linyphiidae</taxon>
        <taxon>Erigoninae</taxon>
        <taxon>Oedothorax</taxon>
    </lineage>
</organism>
<dbReference type="Gene3D" id="3.40.190.10">
    <property type="entry name" value="Periplasmic binding protein-like II"/>
    <property type="match status" value="1"/>
</dbReference>
<sequence>MTKYRIRYASWNPYSIVKRSKGKTELLGIAKQIYEGMAAVKGLEYEATMQPGNAFGEIFKNGTWIGMIGATIDNETDIAGPFYVTEERSRFIEYSVPLGFNKLGIVSGLTHTNKGPFVIFGIFSIPVWIALLASLLFVPLAACIVHVDLHSIKKRSKYEIFVKYFWAFQASLLGQGFGSCNTPFLKSVHKSFGLKTLQSIWFIVACFIIMNIYKSSITSSFAASKLVTRIETMDQLLNDTEIEVGTYSNSYTISFVNNLVETPYESIYHRVQRNLYPNINASTPEWMDAVENGKLVFIAPLSQLKNHVGERFLETGKCGLRVTEMHLGSSSIALIFAKHYRNSKLLREFNSFILRFNEGNIAHREFLHSDLYYDICSAARSTVTKPLELSDLFGSFIIFGVGMMASIVTFIMELIVKYSCT</sequence>
<dbReference type="SUPFAM" id="SSF53850">
    <property type="entry name" value="Periplasmic binding protein-like II"/>
    <property type="match status" value="1"/>
</dbReference>
<evidence type="ECO:0000313" key="17">
    <source>
        <dbReference type="Proteomes" id="UP000827092"/>
    </source>
</evidence>
<evidence type="ECO:0000256" key="6">
    <source>
        <dbReference type="ARBA" id="ARBA00022989"/>
    </source>
</evidence>
<evidence type="ECO:0000256" key="3">
    <source>
        <dbReference type="ARBA" id="ARBA00022448"/>
    </source>
</evidence>
<keyword evidence="10" id="KW-0325">Glycoprotein</keyword>
<dbReference type="GO" id="GO:0005886">
    <property type="term" value="C:plasma membrane"/>
    <property type="evidence" value="ECO:0007669"/>
    <property type="project" value="UniProtKB-SubCell"/>
</dbReference>
<dbReference type="PANTHER" id="PTHR42643:SF30">
    <property type="entry name" value="IONOTROPIC RECEPTOR 40A-RELATED"/>
    <property type="match status" value="1"/>
</dbReference>
<dbReference type="Proteomes" id="UP000827092">
    <property type="component" value="Unassembled WGS sequence"/>
</dbReference>
<reference evidence="16 17" key="1">
    <citation type="journal article" date="2022" name="Nat. Ecol. Evol.">
        <title>A masculinizing supergene underlies an exaggerated male reproductive morph in a spider.</title>
        <authorList>
            <person name="Hendrickx F."/>
            <person name="De Corte Z."/>
            <person name="Sonet G."/>
            <person name="Van Belleghem S.M."/>
            <person name="Kostlbacher S."/>
            <person name="Vangestel C."/>
        </authorList>
    </citation>
    <scope>NUCLEOTIDE SEQUENCE [LARGE SCALE GENOMIC DNA]</scope>
    <source>
        <strain evidence="16">W744_W776</strain>
    </source>
</reference>